<feature type="transmembrane region" description="Helical" evidence="2">
    <location>
        <begin position="141"/>
        <end position="161"/>
    </location>
</feature>
<evidence type="ECO:0000256" key="2">
    <source>
        <dbReference type="SAM" id="Phobius"/>
    </source>
</evidence>
<proteinExistence type="inferred from homology"/>
<dbReference type="PANTHER" id="PTHR47521:SF7">
    <property type="entry name" value="SERPENTINE RECEPTOR CLASS EPSILON-6"/>
    <property type="match status" value="1"/>
</dbReference>
<feature type="transmembrane region" description="Helical" evidence="2">
    <location>
        <begin position="204"/>
        <end position="223"/>
    </location>
</feature>
<feature type="transmembrane region" description="Helical" evidence="2">
    <location>
        <begin position="388"/>
        <end position="408"/>
    </location>
</feature>
<feature type="transmembrane region" description="Helical" evidence="2">
    <location>
        <begin position="323"/>
        <end position="345"/>
    </location>
</feature>
<feature type="transmembrane region" description="Helical" evidence="2">
    <location>
        <begin position="414"/>
        <end position="440"/>
    </location>
</feature>
<dbReference type="GO" id="GO:0016020">
    <property type="term" value="C:membrane"/>
    <property type="evidence" value="ECO:0007669"/>
    <property type="project" value="InterPro"/>
</dbReference>
<feature type="transmembrane region" description="Helical" evidence="2">
    <location>
        <begin position="114"/>
        <end position="135"/>
    </location>
</feature>
<keyword evidence="2" id="KW-0812">Transmembrane</keyword>
<evidence type="ECO:0000313" key="3">
    <source>
        <dbReference type="EMBL" id="KAF7633780.1"/>
    </source>
</evidence>
<dbReference type="InterPro" id="IPR004151">
    <property type="entry name" value="7TM_GPCR_serpentine_rcpt_Sre"/>
</dbReference>
<comment type="caution">
    <text evidence="3">The sequence shown here is derived from an EMBL/GenBank/DDBJ whole genome shotgun (WGS) entry which is preliminary data.</text>
</comment>
<reference evidence="3" key="1">
    <citation type="journal article" date="2020" name="Ecol. Evol.">
        <title>Genome structure and content of the rice root-knot nematode (Meloidogyne graminicola).</title>
        <authorList>
            <person name="Phan N.T."/>
            <person name="Danchin E.G.J."/>
            <person name="Klopp C."/>
            <person name="Perfus-Barbeoch L."/>
            <person name="Kozlowski D.K."/>
            <person name="Koutsovoulos G.D."/>
            <person name="Lopez-Roques C."/>
            <person name="Bouchez O."/>
            <person name="Zahm M."/>
            <person name="Besnard G."/>
            <person name="Bellafiore S."/>
        </authorList>
    </citation>
    <scope>NUCLEOTIDE SEQUENCE</scope>
    <source>
        <strain evidence="3">VN-18</strain>
    </source>
</reference>
<dbReference type="EMBL" id="JABEBT010000070">
    <property type="protein sequence ID" value="KAF7633780.1"/>
    <property type="molecule type" value="Genomic_DNA"/>
</dbReference>
<evidence type="ECO:0000256" key="1">
    <source>
        <dbReference type="ARBA" id="ARBA00006803"/>
    </source>
</evidence>
<dbReference type="InterPro" id="IPR052860">
    <property type="entry name" value="NRL-GPCR1"/>
</dbReference>
<feature type="transmembrane region" description="Helical" evidence="2">
    <location>
        <begin position="299"/>
        <end position="317"/>
    </location>
</feature>
<keyword evidence="2" id="KW-0472">Membrane</keyword>
<feature type="transmembrane region" description="Helical" evidence="2">
    <location>
        <begin position="17"/>
        <end position="35"/>
    </location>
</feature>
<evidence type="ECO:0000313" key="4">
    <source>
        <dbReference type="Proteomes" id="UP000605970"/>
    </source>
</evidence>
<keyword evidence="4" id="KW-1185">Reference proteome</keyword>
<dbReference type="AlphaFoldDB" id="A0A8S9ZKK1"/>
<dbReference type="PANTHER" id="PTHR47521">
    <property type="entry name" value="SERPENTINE RECEPTOR, CLASS E (EPSILON)-RELATED"/>
    <property type="match status" value="1"/>
</dbReference>
<dbReference type="Proteomes" id="UP000605970">
    <property type="component" value="Unassembled WGS sequence"/>
</dbReference>
<keyword evidence="2" id="KW-1133">Transmembrane helix</keyword>
<feature type="transmembrane region" description="Helical" evidence="2">
    <location>
        <begin position="74"/>
        <end position="94"/>
    </location>
</feature>
<accession>A0A8S9ZKK1</accession>
<name>A0A8S9ZKK1_9BILA</name>
<organism evidence="3 4">
    <name type="scientific">Meloidogyne graminicola</name>
    <dbReference type="NCBI Taxonomy" id="189291"/>
    <lineage>
        <taxon>Eukaryota</taxon>
        <taxon>Metazoa</taxon>
        <taxon>Ecdysozoa</taxon>
        <taxon>Nematoda</taxon>
        <taxon>Chromadorea</taxon>
        <taxon>Rhabditida</taxon>
        <taxon>Tylenchina</taxon>
        <taxon>Tylenchomorpha</taxon>
        <taxon>Tylenchoidea</taxon>
        <taxon>Meloidogynidae</taxon>
        <taxon>Meloidogyninae</taxon>
        <taxon>Meloidogyne</taxon>
    </lineage>
</organism>
<feature type="transmembrane region" description="Helical" evidence="2">
    <location>
        <begin position="235"/>
        <end position="260"/>
    </location>
</feature>
<dbReference type="Pfam" id="PF03125">
    <property type="entry name" value="Sre"/>
    <property type="match status" value="2"/>
</dbReference>
<protein>
    <submittedName>
        <fullName evidence="3">Uncharacterized protein</fullName>
    </submittedName>
</protein>
<gene>
    <name evidence="3" type="ORF">Mgra_00006848</name>
</gene>
<comment type="similarity">
    <text evidence="1">Belongs to the nematode receptor-like protein sre family.</text>
</comment>
<feature type="transmembrane region" description="Helical" evidence="2">
    <location>
        <begin position="47"/>
        <end position="68"/>
    </location>
</feature>
<dbReference type="GO" id="GO:0007606">
    <property type="term" value="P:sensory perception of chemical stimulus"/>
    <property type="evidence" value="ECO:0007669"/>
    <property type="project" value="InterPro"/>
</dbReference>
<sequence length="491" mass="56990">MESLSSPLSITFQCIEIFPLLILIPCSLLNLFLIWKSCVLHNNSKIILLSQSISDICNSVLFGLNNLFTLTYNFTINIGGVCINFGNLIGHILIFERTIATLFTNYYGKIKIPYLGILSILILMFLFILPEILTYDNRLNLISFVAVHLSLLFSIIELIVFSKITKYNKKMYSQFLNNNKSYKLNERYQQLENVYTGKQLAPSFFLHFINILCSNIVIIFRVYSQLPKEIVDQIVSFILIIHAFSKLGIEITVITFHPVLNKNLNKIFSSIFKRSNKINNENQKLQKNNKYILKCLKNFGNKLVRCAVILIIMEILLPENDKVNYTTIVAVHLSLLFSIIELIVFSKITKYNKRMYSQSLNNNKSYKLNERCQQLENVYTGKQLAPSFFFHFINILCSNIVIITTTYIQLPTEYVINLIAFILIIHAFSKLGIEITVITFHPVLNKNLNKIFSSIFKRSNKINNENQINKHKLEASKEQQIHFEMLEELWK</sequence>